<evidence type="ECO:0000313" key="3">
    <source>
        <dbReference type="Proteomes" id="UP000327013"/>
    </source>
</evidence>
<evidence type="ECO:0000313" key="2">
    <source>
        <dbReference type="EMBL" id="KAB8343206.1"/>
    </source>
</evidence>
<feature type="region of interest" description="Disordered" evidence="1">
    <location>
        <begin position="88"/>
        <end position="108"/>
    </location>
</feature>
<organism evidence="2 3">
    <name type="scientific">Carpinus fangiana</name>
    <dbReference type="NCBI Taxonomy" id="176857"/>
    <lineage>
        <taxon>Eukaryota</taxon>
        <taxon>Viridiplantae</taxon>
        <taxon>Streptophyta</taxon>
        <taxon>Embryophyta</taxon>
        <taxon>Tracheophyta</taxon>
        <taxon>Spermatophyta</taxon>
        <taxon>Magnoliopsida</taxon>
        <taxon>eudicotyledons</taxon>
        <taxon>Gunneridae</taxon>
        <taxon>Pentapetalae</taxon>
        <taxon>rosids</taxon>
        <taxon>fabids</taxon>
        <taxon>Fagales</taxon>
        <taxon>Betulaceae</taxon>
        <taxon>Carpinus</taxon>
    </lineage>
</organism>
<keyword evidence="3" id="KW-1185">Reference proteome</keyword>
<comment type="caution">
    <text evidence="2">The sequence shown here is derived from an EMBL/GenBank/DDBJ whole genome shotgun (WGS) entry which is preliminary data.</text>
</comment>
<sequence>MDVTEHPEPKTFIPTWASRSSVESTVGLWRLAVVTVVWHNSTGQGPYEHVPKVPEGVKSFFISHGQLWRWFRQLVGADATLTRIPKYEQNPTFEDPENPEKIINNKRA</sequence>
<dbReference type="EMBL" id="VIBQ01000012">
    <property type="protein sequence ID" value="KAB8343206.1"/>
    <property type="molecule type" value="Genomic_DNA"/>
</dbReference>
<gene>
    <name evidence="2" type="ORF">FH972_022796</name>
</gene>
<proteinExistence type="predicted"/>
<accession>A0A5N6KTY5</accession>
<reference evidence="2 3" key="1">
    <citation type="submission" date="2019-06" db="EMBL/GenBank/DDBJ databases">
        <title>A chromosomal-level reference genome of Carpinus fangiana (Coryloideae, Betulaceae).</title>
        <authorList>
            <person name="Yang X."/>
            <person name="Wang Z."/>
            <person name="Zhang L."/>
            <person name="Hao G."/>
            <person name="Liu J."/>
            <person name="Yang Y."/>
        </authorList>
    </citation>
    <scope>NUCLEOTIDE SEQUENCE [LARGE SCALE GENOMIC DNA]</scope>
    <source>
        <strain evidence="2">Cfa_2016G</strain>
        <tissue evidence="2">Leaf</tissue>
    </source>
</reference>
<evidence type="ECO:0000256" key="1">
    <source>
        <dbReference type="SAM" id="MobiDB-lite"/>
    </source>
</evidence>
<protein>
    <submittedName>
        <fullName evidence="2">Uncharacterized protein</fullName>
    </submittedName>
</protein>
<dbReference type="Proteomes" id="UP000327013">
    <property type="component" value="Unassembled WGS sequence"/>
</dbReference>
<dbReference type="AlphaFoldDB" id="A0A5N6KTY5"/>
<name>A0A5N6KTY5_9ROSI</name>